<dbReference type="PROSITE" id="PS50181">
    <property type="entry name" value="FBOX"/>
    <property type="match status" value="1"/>
</dbReference>
<protein>
    <recommendedName>
        <fullName evidence="1">F-box domain-containing protein</fullName>
    </recommendedName>
</protein>
<name>A0AA86VPP3_9FABA</name>
<keyword evidence="3" id="KW-1185">Reference proteome</keyword>
<dbReference type="Pfam" id="PF00646">
    <property type="entry name" value="F-box"/>
    <property type="match status" value="1"/>
</dbReference>
<evidence type="ECO:0000313" key="3">
    <source>
        <dbReference type="Proteomes" id="UP001189624"/>
    </source>
</evidence>
<evidence type="ECO:0000313" key="2">
    <source>
        <dbReference type="EMBL" id="CAJ1976312.1"/>
    </source>
</evidence>
<dbReference type="Gene3D" id="1.20.1280.50">
    <property type="match status" value="1"/>
</dbReference>
<proteinExistence type="predicted"/>
<dbReference type="SUPFAM" id="SSF81383">
    <property type="entry name" value="F-box domain"/>
    <property type="match status" value="1"/>
</dbReference>
<accession>A0AA86VPP3</accession>
<gene>
    <name evidence="2" type="ORF">AYBTSS11_LOCUS28449</name>
</gene>
<dbReference type="InterPro" id="IPR025886">
    <property type="entry name" value="PP2-like"/>
</dbReference>
<organism evidence="2 3">
    <name type="scientific">Sphenostylis stenocarpa</name>
    <dbReference type="NCBI Taxonomy" id="92480"/>
    <lineage>
        <taxon>Eukaryota</taxon>
        <taxon>Viridiplantae</taxon>
        <taxon>Streptophyta</taxon>
        <taxon>Embryophyta</taxon>
        <taxon>Tracheophyta</taxon>
        <taxon>Spermatophyta</taxon>
        <taxon>Magnoliopsida</taxon>
        <taxon>eudicotyledons</taxon>
        <taxon>Gunneridae</taxon>
        <taxon>Pentapetalae</taxon>
        <taxon>rosids</taxon>
        <taxon>fabids</taxon>
        <taxon>Fabales</taxon>
        <taxon>Fabaceae</taxon>
        <taxon>Papilionoideae</taxon>
        <taxon>50 kb inversion clade</taxon>
        <taxon>NPAAA clade</taxon>
        <taxon>indigoferoid/millettioid clade</taxon>
        <taxon>Phaseoleae</taxon>
        <taxon>Sphenostylis</taxon>
    </lineage>
</organism>
<dbReference type="CDD" id="cd22162">
    <property type="entry name" value="F-box_AtSKIP3-like"/>
    <property type="match status" value="1"/>
</dbReference>
<dbReference type="InterPro" id="IPR036047">
    <property type="entry name" value="F-box-like_dom_sf"/>
</dbReference>
<dbReference type="Proteomes" id="UP001189624">
    <property type="component" value="Chromosome 10"/>
</dbReference>
<feature type="domain" description="F-box" evidence="1">
    <location>
        <begin position="1"/>
        <end position="46"/>
    </location>
</feature>
<dbReference type="AlphaFoldDB" id="A0AA86VPP3"/>
<evidence type="ECO:0000259" key="1">
    <source>
        <dbReference type="PROSITE" id="PS50181"/>
    </source>
</evidence>
<dbReference type="PANTHER" id="PTHR32278">
    <property type="entry name" value="F-BOX DOMAIN-CONTAINING PROTEIN"/>
    <property type="match status" value="1"/>
</dbReference>
<dbReference type="SMART" id="SM00256">
    <property type="entry name" value="FBOX"/>
    <property type="match status" value="1"/>
</dbReference>
<dbReference type="Pfam" id="PF14299">
    <property type="entry name" value="PP2"/>
    <property type="match status" value="1"/>
</dbReference>
<reference evidence="2" key="1">
    <citation type="submission" date="2023-10" db="EMBL/GenBank/DDBJ databases">
        <authorList>
            <person name="Domelevo Entfellner J.-B."/>
        </authorList>
    </citation>
    <scope>NUCLEOTIDE SEQUENCE</scope>
</reference>
<dbReference type="EMBL" id="OY731407">
    <property type="protein sequence ID" value="CAJ1976312.1"/>
    <property type="molecule type" value="Genomic_DNA"/>
</dbReference>
<dbReference type="Gramene" id="rna-AYBTSS11_LOCUS28449">
    <property type="protein sequence ID" value="CAJ1976312.1"/>
    <property type="gene ID" value="gene-AYBTSS11_LOCUS28449"/>
</dbReference>
<dbReference type="InterPro" id="IPR001810">
    <property type="entry name" value="F-box_dom"/>
</dbReference>
<dbReference type="PANTHER" id="PTHR32278:SF131">
    <property type="entry name" value="F-BOX PROTEIN PP2-A13"/>
    <property type="match status" value="1"/>
</dbReference>
<sequence length="261" mass="29297">MEFEGLPEGCIANILSGTTPIDACRLSLVSKLFRSAADSDAVWESFLPSNYGSIISQFPNYPSKKALYLALSDHPVIVDNGRKSFQLEKKNGKKCFMLSARALTITWGDTEEYWGWTTNAHSRFPEVAELRMVCWLEIRGVLNTLTLSPNTHYAAYIIFKMIDAFGFSNLPVELSVNFLGDHGSTKIVCLDPTGVESLDITSAGLQRPNVRSDGWLEIEMGEFINTTVEYEVEMSVMEVKDGRWKYGLVVEGIELRPKYEN</sequence>